<evidence type="ECO:0000313" key="1">
    <source>
        <dbReference type="Proteomes" id="UP001515500"/>
    </source>
</evidence>
<dbReference type="Proteomes" id="UP001515500">
    <property type="component" value="Chromosome 18"/>
</dbReference>
<reference evidence="2" key="1">
    <citation type="submission" date="2025-08" db="UniProtKB">
        <authorList>
            <consortium name="RefSeq"/>
        </authorList>
    </citation>
    <scope>IDENTIFICATION</scope>
</reference>
<name>A0AB40CZX2_DIOCR</name>
<evidence type="ECO:0000313" key="2">
    <source>
        <dbReference type="RefSeq" id="XP_039144406.1"/>
    </source>
</evidence>
<dbReference type="RefSeq" id="XP_039144406.1">
    <property type="nucleotide sequence ID" value="XM_039288472.1"/>
</dbReference>
<dbReference type="InterPro" id="IPR012340">
    <property type="entry name" value="NA-bd_OB-fold"/>
</dbReference>
<accession>A0AB40CZX2</accession>
<proteinExistence type="predicted"/>
<sequence length="413" mass="47567">MMKANWLCWFSGFSIFQMAVTGWYGPLIDLSDASSHLDDFVQLIVFVHRSQPIQKSSGSREGKLLKTDIQVGDNTRSYFSISVWQKHLWSMIVAGDIIFLQNVKIVKFRDILEASTVQVTGVQVLINSYKFTTTKANTEIEANCSVGERTREKLRRVVEWVRLTESATLHLQPVNAKCQPVKNWKSHEEKVLNRYLFVSELPYLSNSSNANFYAWINEISFPSTGKHGAIEDWQLFHSGRLTMLSDFKAEDLICTGCKLCGSPLDSRYIVEGSRIPLDCMENSKYLHDVCFIYRPFLLHVRDETGQIPLLVKNKTAEILFGGISAENVYKYYLEEKNNKVLPHACHENPQLSCSLQTENQRNRRILNFYHIFLIMMKLLMHEDNNSPFLFEIIVDVDQTCKFELVTLTMPCCT</sequence>
<dbReference type="GeneID" id="120281779"/>
<dbReference type="PANTHER" id="PTHR38542:SF2">
    <property type="entry name" value="REPLICATION FACTOR A C-TERMINAL DOMAIN-CONTAINING PROTEIN"/>
    <property type="match status" value="1"/>
</dbReference>
<gene>
    <name evidence="2" type="primary">LOC120281779</name>
</gene>
<keyword evidence="1" id="KW-1185">Reference proteome</keyword>
<dbReference type="Gene3D" id="2.40.50.140">
    <property type="entry name" value="Nucleic acid-binding proteins"/>
    <property type="match status" value="1"/>
</dbReference>
<protein>
    <submittedName>
        <fullName evidence="2">Uncharacterized protein LOC120281779</fullName>
    </submittedName>
</protein>
<organism evidence="1 2">
    <name type="scientific">Dioscorea cayennensis subsp. rotundata</name>
    <name type="common">White Guinea yam</name>
    <name type="synonym">Dioscorea rotundata</name>
    <dbReference type="NCBI Taxonomy" id="55577"/>
    <lineage>
        <taxon>Eukaryota</taxon>
        <taxon>Viridiplantae</taxon>
        <taxon>Streptophyta</taxon>
        <taxon>Embryophyta</taxon>
        <taxon>Tracheophyta</taxon>
        <taxon>Spermatophyta</taxon>
        <taxon>Magnoliopsida</taxon>
        <taxon>Liliopsida</taxon>
        <taxon>Dioscoreales</taxon>
        <taxon>Dioscoreaceae</taxon>
        <taxon>Dioscorea</taxon>
    </lineage>
</organism>
<dbReference type="PANTHER" id="PTHR38542">
    <property type="entry name" value="OS04G0450500 PROTEIN"/>
    <property type="match status" value="1"/>
</dbReference>
<dbReference type="AlphaFoldDB" id="A0AB40CZX2"/>